<evidence type="ECO:0000256" key="7">
    <source>
        <dbReference type="SAM" id="Coils"/>
    </source>
</evidence>
<evidence type="ECO:0000313" key="9">
    <source>
        <dbReference type="EMBL" id="QHT31809.1"/>
    </source>
</evidence>
<reference evidence="9" key="1">
    <citation type="journal article" date="2020" name="Nature">
        <title>Giant virus diversity and host interactions through global metagenomics.</title>
        <authorList>
            <person name="Schulz F."/>
            <person name="Roux S."/>
            <person name="Paez-Espino D."/>
            <person name="Jungbluth S."/>
            <person name="Walsh D.A."/>
            <person name="Denef V.J."/>
            <person name="McMahon K.D."/>
            <person name="Konstantinidis K.T."/>
            <person name="Eloe-Fadrosh E.A."/>
            <person name="Kyrpides N.C."/>
            <person name="Woyke T."/>
        </authorList>
    </citation>
    <scope>NUCLEOTIDE SEQUENCE</scope>
    <source>
        <strain evidence="9">GVMAG-M-3300009155-48</strain>
    </source>
</reference>
<evidence type="ECO:0000256" key="1">
    <source>
        <dbReference type="ARBA" id="ARBA00022679"/>
    </source>
</evidence>
<evidence type="ECO:0000256" key="6">
    <source>
        <dbReference type="ARBA" id="ARBA00022833"/>
    </source>
</evidence>
<dbReference type="EMBL" id="MN738925">
    <property type="protein sequence ID" value="QHT31809.1"/>
    <property type="molecule type" value="Genomic_DNA"/>
</dbReference>
<keyword evidence="4" id="KW-0863">Zinc-finger</keyword>
<keyword evidence="6" id="KW-0862">Zinc</keyword>
<keyword evidence="7" id="KW-0175">Coiled coil</keyword>
<evidence type="ECO:0000256" key="2">
    <source>
        <dbReference type="ARBA" id="ARBA00022723"/>
    </source>
</evidence>
<name>A0A6C0ETZ5_9ZZZZ</name>
<dbReference type="PROSITE" id="PS51873">
    <property type="entry name" value="TRIAD"/>
    <property type="match status" value="1"/>
</dbReference>
<keyword evidence="2" id="KW-0479">Metal-binding</keyword>
<accession>A0A6C0ETZ5</accession>
<keyword evidence="3" id="KW-0677">Repeat</keyword>
<proteinExistence type="predicted"/>
<evidence type="ECO:0000259" key="8">
    <source>
        <dbReference type="PROSITE" id="PS51873"/>
    </source>
</evidence>
<dbReference type="Gene3D" id="1.20.120.1750">
    <property type="match status" value="1"/>
</dbReference>
<keyword evidence="1" id="KW-0808">Transferase</keyword>
<organism evidence="9">
    <name type="scientific">viral metagenome</name>
    <dbReference type="NCBI Taxonomy" id="1070528"/>
    <lineage>
        <taxon>unclassified sequences</taxon>
        <taxon>metagenomes</taxon>
        <taxon>organismal metagenomes</taxon>
    </lineage>
</organism>
<dbReference type="CDD" id="cd20336">
    <property type="entry name" value="Rcat_RBR"/>
    <property type="match status" value="1"/>
</dbReference>
<sequence>MTSVCAICDDKLNQTVRKPVCCPYCEFTACRTCCETYILGETTSKCMNPQCNRDWTRQFIAKSFTGVFVTKKLKKKREEILFDIERSLLPATQPRVEYLIKNEKIMNEYNELWNNVWRQVWDLQYKQRSLKNAMKVRRTRVSENQWEVNNIATIKKEYDEVSKQLEDLHDKRNELSEKLTADCIRLREEYNFNQPNNSRENEPQQRREFVRACPDNDCRGFLSTQWKCGLCEKWSCPDCHEIKGPTRDTEHTCNPDILASARLLSSDTRPCPSCGSGIFKIAGCDHMWCTQCRKAFNWRTGRIEADGHNPHYYEWLRRNGNYVPDNDYNVQNIHNVNIPCQHQRLNHRLFTRIHNLLVDKHKDNPMSTSYDEFMGNLFNNAAHINDVIAPRYPVNNYRQDRNEGLRIQYMRNKITEDDFKITLQRDEKKYEKNREIRNVFELLETTITDIILRFIEHLEQCEAGQWENTIIKEVEQIVNYANDCFLDISKTYNSKCIRFTNHLREI</sequence>
<keyword evidence="5" id="KW-0833">Ubl conjugation pathway</keyword>
<dbReference type="GO" id="GO:0008270">
    <property type="term" value="F:zinc ion binding"/>
    <property type="evidence" value="ECO:0007669"/>
    <property type="project" value="UniProtKB-KW"/>
</dbReference>
<evidence type="ECO:0000256" key="3">
    <source>
        <dbReference type="ARBA" id="ARBA00022737"/>
    </source>
</evidence>
<evidence type="ECO:0000256" key="5">
    <source>
        <dbReference type="ARBA" id="ARBA00022786"/>
    </source>
</evidence>
<dbReference type="SUPFAM" id="SSF57850">
    <property type="entry name" value="RING/U-box"/>
    <property type="match status" value="1"/>
</dbReference>
<feature type="domain" description="RING-type" evidence="8">
    <location>
        <begin position="1"/>
        <end position="322"/>
    </location>
</feature>
<dbReference type="AlphaFoldDB" id="A0A6C0ETZ5"/>
<feature type="coiled-coil region" evidence="7">
    <location>
        <begin position="151"/>
        <end position="178"/>
    </location>
</feature>
<dbReference type="GO" id="GO:0016740">
    <property type="term" value="F:transferase activity"/>
    <property type="evidence" value="ECO:0007669"/>
    <property type="project" value="UniProtKB-KW"/>
</dbReference>
<evidence type="ECO:0000256" key="4">
    <source>
        <dbReference type="ARBA" id="ARBA00022771"/>
    </source>
</evidence>
<dbReference type="InterPro" id="IPR044066">
    <property type="entry name" value="TRIAD_supradom"/>
</dbReference>
<protein>
    <recommendedName>
        <fullName evidence="8">RING-type domain-containing protein</fullName>
    </recommendedName>
</protein>